<evidence type="ECO:0000313" key="1">
    <source>
        <dbReference type="EMBL" id="TFK60504.1"/>
    </source>
</evidence>
<name>A0ACD3A4C5_9AGAR</name>
<gene>
    <name evidence="1" type="ORF">BDN72DRAFT_524722</name>
</gene>
<proteinExistence type="predicted"/>
<accession>A0ACD3A4C5</accession>
<organism evidence="1 2">
    <name type="scientific">Pluteus cervinus</name>
    <dbReference type="NCBI Taxonomy" id="181527"/>
    <lineage>
        <taxon>Eukaryota</taxon>
        <taxon>Fungi</taxon>
        <taxon>Dikarya</taxon>
        <taxon>Basidiomycota</taxon>
        <taxon>Agaricomycotina</taxon>
        <taxon>Agaricomycetes</taxon>
        <taxon>Agaricomycetidae</taxon>
        <taxon>Agaricales</taxon>
        <taxon>Pluteineae</taxon>
        <taxon>Pluteaceae</taxon>
        <taxon>Pluteus</taxon>
    </lineage>
</organism>
<sequence>MPWPGLQSPGFGLRIRQRGAYDRSGIGIWARMLRIKGASDRHTYIDQSASTLDMEPQKVIRAVISAFHDGQITVDEIKDMANTARDIRNRFRQVSVYLEAFDDGHYKREDGSPVGQLRPTWEGYYEEYKTLLRNSTSSAMDLKCICDDYLEIIVPAYKDKSIGSAEFKDIVEIYKAKTIAHERTSDFYAQAFEDLSRKLTNFKHLEKVLRACDDKIDTTAGALGAFWSAVNGDVRLLVEKLDTAIAANTADGTLVSRPHISEG</sequence>
<reference evidence="1 2" key="1">
    <citation type="journal article" date="2019" name="Nat. Ecol. Evol.">
        <title>Megaphylogeny resolves global patterns of mushroom evolution.</title>
        <authorList>
            <person name="Varga T."/>
            <person name="Krizsan K."/>
            <person name="Foldi C."/>
            <person name="Dima B."/>
            <person name="Sanchez-Garcia M."/>
            <person name="Sanchez-Ramirez S."/>
            <person name="Szollosi G.J."/>
            <person name="Szarkandi J.G."/>
            <person name="Papp V."/>
            <person name="Albert L."/>
            <person name="Andreopoulos W."/>
            <person name="Angelini C."/>
            <person name="Antonin V."/>
            <person name="Barry K.W."/>
            <person name="Bougher N.L."/>
            <person name="Buchanan P."/>
            <person name="Buyck B."/>
            <person name="Bense V."/>
            <person name="Catcheside P."/>
            <person name="Chovatia M."/>
            <person name="Cooper J."/>
            <person name="Damon W."/>
            <person name="Desjardin D."/>
            <person name="Finy P."/>
            <person name="Geml J."/>
            <person name="Haridas S."/>
            <person name="Hughes K."/>
            <person name="Justo A."/>
            <person name="Karasinski D."/>
            <person name="Kautmanova I."/>
            <person name="Kiss B."/>
            <person name="Kocsube S."/>
            <person name="Kotiranta H."/>
            <person name="LaButti K.M."/>
            <person name="Lechner B.E."/>
            <person name="Liimatainen K."/>
            <person name="Lipzen A."/>
            <person name="Lukacs Z."/>
            <person name="Mihaltcheva S."/>
            <person name="Morgado L.N."/>
            <person name="Niskanen T."/>
            <person name="Noordeloos M.E."/>
            <person name="Ohm R.A."/>
            <person name="Ortiz-Santana B."/>
            <person name="Ovrebo C."/>
            <person name="Racz N."/>
            <person name="Riley R."/>
            <person name="Savchenko A."/>
            <person name="Shiryaev A."/>
            <person name="Soop K."/>
            <person name="Spirin V."/>
            <person name="Szebenyi C."/>
            <person name="Tomsovsky M."/>
            <person name="Tulloss R.E."/>
            <person name="Uehling J."/>
            <person name="Grigoriev I.V."/>
            <person name="Vagvolgyi C."/>
            <person name="Papp T."/>
            <person name="Martin F.M."/>
            <person name="Miettinen O."/>
            <person name="Hibbett D.S."/>
            <person name="Nagy L.G."/>
        </authorList>
    </citation>
    <scope>NUCLEOTIDE SEQUENCE [LARGE SCALE GENOMIC DNA]</scope>
    <source>
        <strain evidence="1 2">NL-1719</strain>
    </source>
</reference>
<dbReference type="EMBL" id="ML208766">
    <property type="protein sequence ID" value="TFK60504.1"/>
    <property type="molecule type" value="Genomic_DNA"/>
</dbReference>
<evidence type="ECO:0000313" key="2">
    <source>
        <dbReference type="Proteomes" id="UP000308600"/>
    </source>
</evidence>
<keyword evidence="2" id="KW-1185">Reference proteome</keyword>
<protein>
    <submittedName>
        <fullName evidence="1">Uncharacterized protein</fullName>
    </submittedName>
</protein>
<dbReference type="Proteomes" id="UP000308600">
    <property type="component" value="Unassembled WGS sequence"/>
</dbReference>